<dbReference type="EMBL" id="CP024975">
    <property type="protein sequence ID" value="ATZ29991.1"/>
    <property type="molecule type" value="Genomic_DNA"/>
</dbReference>
<reference evidence="1 2" key="1">
    <citation type="submission" date="2017-11" db="EMBL/GenBank/DDBJ databases">
        <title>Escherichia coli CV839-15 Genome sequencing and assembly.</title>
        <authorList>
            <person name="Li Z."/>
            <person name="Song N."/>
            <person name="Li W."/>
            <person name="Philip H.R."/>
            <person name="Bu Z."/>
            <person name="Siguo L."/>
        </authorList>
    </citation>
    <scope>NUCLEOTIDE SEQUENCE [LARGE SCALE GENOMIC DNA]</scope>
    <source>
        <strain evidence="1 2">CV839-15</strain>
        <plasmid evidence="2">Plasmid pcv839-15-p1</plasmid>
    </source>
</reference>
<dbReference type="AlphaFoldDB" id="A0A2H4TKB0"/>
<dbReference type="Proteomes" id="UP000236551">
    <property type="component" value="Plasmid pCV839-15-p1"/>
</dbReference>
<proteinExistence type="predicted"/>
<evidence type="ECO:0000313" key="1">
    <source>
        <dbReference type="EMBL" id="ATZ29991.1"/>
    </source>
</evidence>
<gene>
    <name evidence="1" type="ORF">CV83915_1p0118</name>
</gene>
<evidence type="ECO:0000313" key="2">
    <source>
        <dbReference type="Proteomes" id="UP000236551"/>
    </source>
</evidence>
<protein>
    <submittedName>
        <fullName evidence="1">Uncharacterized protein</fullName>
    </submittedName>
</protein>
<keyword evidence="1" id="KW-0614">Plasmid</keyword>
<accession>A0A2H4TKB0</accession>
<geneLocation type="plasmid" evidence="2">
    <name>pcv839-15-p1</name>
</geneLocation>
<name>A0A2H4TKB0_ECOLX</name>
<organism evidence="1 2">
    <name type="scientific">Escherichia coli</name>
    <dbReference type="NCBI Taxonomy" id="562"/>
    <lineage>
        <taxon>Bacteria</taxon>
        <taxon>Pseudomonadati</taxon>
        <taxon>Pseudomonadota</taxon>
        <taxon>Gammaproteobacteria</taxon>
        <taxon>Enterobacterales</taxon>
        <taxon>Enterobacteriaceae</taxon>
        <taxon>Escherichia</taxon>
    </lineage>
</organism>
<sequence>MHKIDRPALVQRFWRSQWRGITHRKPLFAFTAKIQLQQTINTMDPFVIPRVSLPSQNLEKLRKAVSWVSLSRSLQGGNNGFITRGIRAVMVNRSAQVQTPAGLTDTESECRYQMSDQLTLKG</sequence>